<evidence type="ECO:0000259" key="6">
    <source>
        <dbReference type="PROSITE" id="PS50977"/>
    </source>
</evidence>
<reference evidence="8" key="1">
    <citation type="journal article" date="2019" name="Int. J. Syst. Evol. Microbiol.">
        <title>The Global Catalogue of Microorganisms (GCM) 10K type strain sequencing project: providing services to taxonomists for standard genome sequencing and annotation.</title>
        <authorList>
            <consortium name="The Broad Institute Genomics Platform"/>
            <consortium name="The Broad Institute Genome Sequencing Center for Infectious Disease"/>
            <person name="Wu L."/>
            <person name="Ma J."/>
        </authorList>
    </citation>
    <scope>NUCLEOTIDE SEQUENCE [LARGE SCALE GENOMIC DNA]</scope>
    <source>
        <strain evidence="8">JCM 32206</strain>
    </source>
</reference>
<organism evidence="7 8">
    <name type="scientific">Rhodococcus olei</name>
    <dbReference type="NCBI Taxonomy" id="2161675"/>
    <lineage>
        <taxon>Bacteria</taxon>
        <taxon>Bacillati</taxon>
        <taxon>Actinomycetota</taxon>
        <taxon>Actinomycetes</taxon>
        <taxon>Mycobacteriales</taxon>
        <taxon>Nocardiaceae</taxon>
        <taxon>Rhodococcus</taxon>
    </lineage>
</organism>
<evidence type="ECO:0000256" key="4">
    <source>
        <dbReference type="PROSITE-ProRule" id="PRU00335"/>
    </source>
</evidence>
<dbReference type="InterPro" id="IPR001647">
    <property type="entry name" value="HTH_TetR"/>
</dbReference>
<evidence type="ECO:0000313" key="7">
    <source>
        <dbReference type="EMBL" id="GAA4476411.1"/>
    </source>
</evidence>
<evidence type="ECO:0000256" key="2">
    <source>
        <dbReference type="ARBA" id="ARBA00023125"/>
    </source>
</evidence>
<evidence type="ECO:0000256" key="3">
    <source>
        <dbReference type="ARBA" id="ARBA00023163"/>
    </source>
</evidence>
<evidence type="ECO:0000256" key="1">
    <source>
        <dbReference type="ARBA" id="ARBA00023015"/>
    </source>
</evidence>
<keyword evidence="3" id="KW-0804">Transcription</keyword>
<dbReference type="EMBL" id="BAABFB010000029">
    <property type="protein sequence ID" value="GAA4476411.1"/>
    <property type="molecule type" value="Genomic_DNA"/>
</dbReference>
<dbReference type="SUPFAM" id="SSF46689">
    <property type="entry name" value="Homeodomain-like"/>
    <property type="match status" value="1"/>
</dbReference>
<feature type="DNA-binding region" description="H-T-H motif" evidence="4">
    <location>
        <begin position="60"/>
        <end position="79"/>
    </location>
</feature>
<dbReference type="PANTHER" id="PTHR30055">
    <property type="entry name" value="HTH-TYPE TRANSCRIPTIONAL REGULATOR RUTR"/>
    <property type="match status" value="1"/>
</dbReference>
<sequence length="208" mass="22342">MSGHVSSDHVSSPGVSGRGVSGRSFESTRRRLTPKQAETVDRLCAAAVDVLREEDFAGLTVRTVAARAGVGPATAYTYFSSKEHLVAEVFWRRLSQSPRPDTDGHDRTGRVVAVLRDIALLLADEPGLSGAVTNALLGSDPDVEHLRVRIGLEIRERLEDALGGNADPDVLETLELLYAGALLRAGMGYGSYADLADRLERSATMILE</sequence>
<comment type="caution">
    <text evidence="7">The sequence shown here is derived from an EMBL/GenBank/DDBJ whole genome shotgun (WGS) entry which is preliminary data.</text>
</comment>
<dbReference type="PRINTS" id="PR00455">
    <property type="entry name" value="HTHTETR"/>
</dbReference>
<dbReference type="Gene3D" id="1.10.357.10">
    <property type="entry name" value="Tetracycline Repressor, domain 2"/>
    <property type="match status" value="1"/>
</dbReference>
<name>A0ABP8NZX1_9NOCA</name>
<gene>
    <name evidence="7" type="ORF">GCM10023094_16240</name>
</gene>
<dbReference type="Proteomes" id="UP001501183">
    <property type="component" value="Unassembled WGS sequence"/>
</dbReference>
<keyword evidence="8" id="KW-1185">Reference proteome</keyword>
<feature type="domain" description="HTH tetR-type" evidence="6">
    <location>
        <begin position="37"/>
        <end position="97"/>
    </location>
</feature>
<keyword evidence="2 4" id="KW-0238">DNA-binding</keyword>
<evidence type="ECO:0000256" key="5">
    <source>
        <dbReference type="SAM" id="MobiDB-lite"/>
    </source>
</evidence>
<dbReference type="InterPro" id="IPR050109">
    <property type="entry name" value="HTH-type_TetR-like_transc_reg"/>
</dbReference>
<dbReference type="PROSITE" id="PS50977">
    <property type="entry name" value="HTH_TETR_2"/>
    <property type="match status" value="1"/>
</dbReference>
<dbReference type="InterPro" id="IPR009057">
    <property type="entry name" value="Homeodomain-like_sf"/>
</dbReference>
<feature type="region of interest" description="Disordered" evidence="5">
    <location>
        <begin position="1"/>
        <end position="33"/>
    </location>
</feature>
<protein>
    <submittedName>
        <fullName evidence="7">TetR/AcrR family transcriptional regulator</fullName>
    </submittedName>
</protein>
<evidence type="ECO:0000313" key="8">
    <source>
        <dbReference type="Proteomes" id="UP001501183"/>
    </source>
</evidence>
<proteinExistence type="predicted"/>
<dbReference type="PANTHER" id="PTHR30055:SF234">
    <property type="entry name" value="HTH-TYPE TRANSCRIPTIONAL REGULATOR BETI"/>
    <property type="match status" value="1"/>
</dbReference>
<accession>A0ABP8NZX1</accession>
<keyword evidence="1" id="KW-0805">Transcription regulation</keyword>
<dbReference type="Pfam" id="PF00440">
    <property type="entry name" value="TetR_N"/>
    <property type="match status" value="1"/>
</dbReference>